<proteinExistence type="predicted"/>
<sequence length="261" mass="26202">MRRLFFALALVIAFAPVPARAAGCDGVTVVVDYRGLGGGVQQGCAPGSPASGTAALTAAGFGYTYASRQAGFVCRINGRPGTDADKCVNASPATAYWSYWHAPAGGSWTYSNQGAATYVPARGTVQGWAFGAGEQPGIAPPAAPAPPAPQQPPAQPPVQQPPAQQPPGQQQPPAVTTTTTAPASSTAAPPSSSESAAPSSSGPSSSAAGQTSAPAVAEKSRQVQEKSGTGWLWTLLGVLVIAALVVAGVLVARRRRAAEEE</sequence>
<keyword evidence="5" id="KW-1185">Reference proteome</keyword>
<feature type="compositionally biased region" description="Pro residues" evidence="1">
    <location>
        <begin position="138"/>
        <end position="165"/>
    </location>
</feature>
<keyword evidence="2" id="KW-0812">Transmembrane</keyword>
<keyword evidence="3" id="KW-0732">Signal</keyword>
<evidence type="ECO:0000256" key="3">
    <source>
        <dbReference type="SAM" id="SignalP"/>
    </source>
</evidence>
<protein>
    <submittedName>
        <fullName evidence="4">Uncharacterized protein</fullName>
    </submittedName>
</protein>
<gene>
    <name evidence="4" type="ORF">GCM10017774_51420</name>
</gene>
<dbReference type="RefSeq" id="WP_191301869.1">
    <property type="nucleotide sequence ID" value="NZ_BNAR01000008.1"/>
</dbReference>
<feature type="signal peptide" evidence="3">
    <location>
        <begin position="1"/>
        <end position="21"/>
    </location>
</feature>
<feature type="region of interest" description="Disordered" evidence="1">
    <location>
        <begin position="129"/>
        <end position="226"/>
    </location>
</feature>
<evidence type="ECO:0000313" key="5">
    <source>
        <dbReference type="Proteomes" id="UP000605568"/>
    </source>
</evidence>
<evidence type="ECO:0000313" key="4">
    <source>
        <dbReference type="EMBL" id="GHH47336.1"/>
    </source>
</evidence>
<comment type="caution">
    <text evidence="4">The sequence shown here is derived from an EMBL/GenBank/DDBJ whole genome shotgun (WGS) entry which is preliminary data.</text>
</comment>
<keyword evidence="2" id="KW-1133">Transmembrane helix</keyword>
<reference evidence="5" key="1">
    <citation type="journal article" date="2019" name="Int. J. Syst. Evol. Microbiol.">
        <title>The Global Catalogue of Microorganisms (GCM) 10K type strain sequencing project: providing services to taxonomists for standard genome sequencing and annotation.</title>
        <authorList>
            <consortium name="The Broad Institute Genomics Platform"/>
            <consortium name="The Broad Institute Genome Sequencing Center for Infectious Disease"/>
            <person name="Wu L."/>
            <person name="Ma J."/>
        </authorList>
    </citation>
    <scope>NUCLEOTIDE SEQUENCE [LARGE SCALE GENOMIC DNA]</scope>
    <source>
        <strain evidence="5">CGMCC 4.7367</strain>
    </source>
</reference>
<keyword evidence="2" id="KW-0472">Membrane</keyword>
<evidence type="ECO:0000256" key="2">
    <source>
        <dbReference type="SAM" id="Phobius"/>
    </source>
</evidence>
<feature type="chain" id="PRO_5046338730" evidence="3">
    <location>
        <begin position="22"/>
        <end position="261"/>
    </location>
</feature>
<dbReference type="EMBL" id="BNAR01000008">
    <property type="protein sequence ID" value="GHH47336.1"/>
    <property type="molecule type" value="Genomic_DNA"/>
</dbReference>
<accession>A0ABQ3MJH8</accession>
<name>A0ABQ3MJH8_9PSEU</name>
<feature type="compositionally biased region" description="Low complexity" evidence="1">
    <location>
        <begin position="166"/>
        <end position="215"/>
    </location>
</feature>
<organism evidence="4 5">
    <name type="scientific">Lentzea cavernae</name>
    <dbReference type="NCBI Taxonomy" id="2020703"/>
    <lineage>
        <taxon>Bacteria</taxon>
        <taxon>Bacillati</taxon>
        <taxon>Actinomycetota</taxon>
        <taxon>Actinomycetes</taxon>
        <taxon>Pseudonocardiales</taxon>
        <taxon>Pseudonocardiaceae</taxon>
        <taxon>Lentzea</taxon>
    </lineage>
</organism>
<evidence type="ECO:0000256" key="1">
    <source>
        <dbReference type="SAM" id="MobiDB-lite"/>
    </source>
</evidence>
<dbReference type="Proteomes" id="UP000605568">
    <property type="component" value="Unassembled WGS sequence"/>
</dbReference>
<feature type="transmembrane region" description="Helical" evidence="2">
    <location>
        <begin position="230"/>
        <end position="252"/>
    </location>
</feature>